<proteinExistence type="predicted"/>
<evidence type="ECO:0000313" key="1">
    <source>
        <dbReference type="EMBL" id="KAH7299926.1"/>
    </source>
</evidence>
<reference evidence="1" key="1">
    <citation type="submission" date="2021-08" db="EMBL/GenBank/DDBJ databases">
        <title>WGS assembly of Ceratopteris richardii.</title>
        <authorList>
            <person name="Marchant D.B."/>
            <person name="Chen G."/>
            <person name="Jenkins J."/>
            <person name="Shu S."/>
            <person name="Leebens-Mack J."/>
            <person name="Grimwood J."/>
            <person name="Schmutz J."/>
            <person name="Soltis P."/>
            <person name="Soltis D."/>
            <person name="Chen Z.-H."/>
        </authorList>
    </citation>
    <scope>NUCLEOTIDE SEQUENCE</scope>
    <source>
        <strain evidence="1">Whitten #5841</strain>
        <tissue evidence="1">Leaf</tissue>
    </source>
</reference>
<name>A0A8T2RTZ4_CERRI</name>
<gene>
    <name evidence="1" type="ORF">KP509_24G036000</name>
</gene>
<dbReference type="AlphaFoldDB" id="A0A8T2RTZ4"/>
<comment type="caution">
    <text evidence="1">The sequence shown here is derived from an EMBL/GenBank/DDBJ whole genome shotgun (WGS) entry which is preliminary data.</text>
</comment>
<protein>
    <submittedName>
        <fullName evidence="1">Uncharacterized protein</fullName>
    </submittedName>
</protein>
<dbReference type="Proteomes" id="UP000825935">
    <property type="component" value="Chromosome 24"/>
</dbReference>
<keyword evidence="2" id="KW-1185">Reference proteome</keyword>
<accession>A0A8T2RTZ4</accession>
<organism evidence="1 2">
    <name type="scientific">Ceratopteris richardii</name>
    <name type="common">Triangle waterfern</name>
    <dbReference type="NCBI Taxonomy" id="49495"/>
    <lineage>
        <taxon>Eukaryota</taxon>
        <taxon>Viridiplantae</taxon>
        <taxon>Streptophyta</taxon>
        <taxon>Embryophyta</taxon>
        <taxon>Tracheophyta</taxon>
        <taxon>Polypodiopsida</taxon>
        <taxon>Polypodiidae</taxon>
        <taxon>Polypodiales</taxon>
        <taxon>Pteridineae</taxon>
        <taxon>Pteridaceae</taxon>
        <taxon>Parkerioideae</taxon>
        <taxon>Ceratopteris</taxon>
    </lineage>
</organism>
<evidence type="ECO:0000313" key="2">
    <source>
        <dbReference type="Proteomes" id="UP000825935"/>
    </source>
</evidence>
<dbReference type="EMBL" id="CM035429">
    <property type="protein sequence ID" value="KAH7299926.1"/>
    <property type="molecule type" value="Genomic_DNA"/>
</dbReference>
<sequence length="64" mass="7216">MLFSDLGQVVSFLRDWHQAPGVFMDAPSTSFPCQLCALEVLRLKINLFSESVKNSKLSLQNMVQ</sequence>